<reference evidence="3 4" key="1">
    <citation type="submission" date="2020-01" db="EMBL/GenBank/DDBJ databases">
        <title>Genome analysis.</title>
        <authorList>
            <person name="Wu S."/>
            <person name="Wang G."/>
        </authorList>
    </citation>
    <scope>NUCLEOTIDE SEQUENCE [LARGE SCALE GENOMIC DNA]</scope>
    <source>
        <strain evidence="3 4">SYL130</strain>
    </source>
</reference>
<evidence type="ECO:0000313" key="3">
    <source>
        <dbReference type="EMBL" id="NCI52002.1"/>
    </source>
</evidence>
<evidence type="ECO:0000313" key="4">
    <source>
        <dbReference type="Proteomes" id="UP000753802"/>
    </source>
</evidence>
<name>A0ABX0A221_9BACT</name>
<dbReference type="Proteomes" id="UP000753802">
    <property type="component" value="Unassembled WGS sequence"/>
</dbReference>
<keyword evidence="1" id="KW-0732">Signal</keyword>
<accession>A0ABX0A221</accession>
<dbReference type="InterPro" id="IPR021533">
    <property type="entry name" value="PepSY-like"/>
</dbReference>
<evidence type="ECO:0000259" key="2">
    <source>
        <dbReference type="Pfam" id="PF11396"/>
    </source>
</evidence>
<organism evidence="3 4">
    <name type="scientific">Sediminibacterium roseum</name>
    <dbReference type="NCBI Taxonomy" id="1978412"/>
    <lineage>
        <taxon>Bacteria</taxon>
        <taxon>Pseudomonadati</taxon>
        <taxon>Bacteroidota</taxon>
        <taxon>Chitinophagia</taxon>
        <taxon>Chitinophagales</taxon>
        <taxon>Chitinophagaceae</taxon>
        <taxon>Sediminibacterium</taxon>
    </lineage>
</organism>
<dbReference type="Gene3D" id="3.10.450.360">
    <property type="match status" value="1"/>
</dbReference>
<protein>
    <recommendedName>
        <fullName evidence="2">Putative beta-lactamase-inhibitor-like PepSY-like domain-containing protein</fullName>
    </recommendedName>
</protein>
<feature type="chain" id="PRO_5046796058" description="Putative beta-lactamase-inhibitor-like PepSY-like domain-containing protein" evidence="1">
    <location>
        <begin position="19"/>
        <end position="139"/>
    </location>
</feature>
<dbReference type="Pfam" id="PF11396">
    <property type="entry name" value="PepSY_like"/>
    <property type="match status" value="1"/>
</dbReference>
<feature type="domain" description="Putative beta-lactamase-inhibitor-like PepSY-like" evidence="2">
    <location>
        <begin position="51"/>
        <end position="135"/>
    </location>
</feature>
<feature type="signal peptide" evidence="1">
    <location>
        <begin position="1"/>
        <end position="18"/>
    </location>
</feature>
<dbReference type="SUPFAM" id="SSF160574">
    <property type="entry name" value="BT0923-like"/>
    <property type="match status" value="1"/>
</dbReference>
<comment type="caution">
    <text evidence="3">The sequence shown here is derived from an EMBL/GenBank/DDBJ whole genome shotgun (WGS) entry which is preliminary data.</text>
</comment>
<dbReference type="RefSeq" id="WP_161820262.1">
    <property type="nucleotide sequence ID" value="NZ_JAACJS010000015.1"/>
</dbReference>
<keyword evidence="4" id="KW-1185">Reference proteome</keyword>
<dbReference type="EMBL" id="JAACJS010000015">
    <property type="protein sequence ID" value="NCI52002.1"/>
    <property type="molecule type" value="Genomic_DNA"/>
</dbReference>
<gene>
    <name evidence="3" type="ORF">GWC95_18910</name>
</gene>
<proteinExistence type="predicted"/>
<evidence type="ECO:0000256" key="1">
    <source>
        <dbReference type="SAM" id="SignalP"/>
    </source>
</evidence>
<sequence>MKKIFLGLALIVTIAVIAQKTGGAPDAAKAAFAKAYPNATKVKWEKEDGNYEVSFVQGGNELSAIYNPKGVLQESEQEMKVNELPAAIMTYMKEHYKGITVKGAAKITKADGSVNYEAAVKGKDVLFDANGKFLKEAKD</sequence>